<evidence type="ECO:0000256" key="2">
    <source>
        <dbReference type="SAM" id="SignalP"/>
    </source>
</evidence>
<protein>
    <submittedName>
        <fullName evidence="3">Uncharacterized protein</fullName>
    </submittedName>
</protein>
<keyword evidence="2" id="KW-0732">Signal</keyword>
<evidence type="ECO:0000313" key="3">
    <source>
        <dbReference type="EMBL" id="MBF6024549.1"/>
    </source>
</evidence>
<evidence type="ECO:0000256" key="1">
    <source>
        <dbReference type="SAM" id="MobiDB-lite"/>
    </source>
</evidence>
<feature type="chain" id="PRO_5046229078" evidence="2">
    <location>
        <begin position="23"/>
        <end position="131"/>
    </location>
</feature>
<feature type="region of interest" description="Disordered" evidence="1">
    <location>
        <begin position="100"/>
        <end position="131"/>
    </location>
</feature>
<proteinExistence type="predicted"/>
<keyword evidence="4" id="KW-1185">Reference proteome</keyword>
<dbReference type="Proteomes" id="UP001429984">
    <property type="component" value="Unassembled WGS sequence"/>
</dbReference>
<dbReference type="RefSeq" id="WP_194931139.1">
    <property type="nucleotide sequence ID" value="NZ_JADLZT010000005.1"/>
</dbReference>
<organism evidence="3 4">
    <name type="scientific">Lysobacter niastensis</name>
    <dbReference type="NCBI Taxonomy" id="380629"/>
    <lineage>
        <taxon>Bacteria</taxon>
        <taxon>Pseudomonadati</taxon>
        <taxon>Pseudomonadota</taxon>
        <taxon>Gammaproteobacteria</taxon>
        <taxon>Lysobacterales</taxon>
        <taxon>Lysobacteraceae</taxon>
        <taxon>Lysobacter</taxon>
    </lineage>
</organism>
<gene>
    <name evidence="3" type="ORF">IU514_10965</name>
</gene>
<reference evidence="3 4" key="1">
    <citation type="submission" date="2020-11" db="EMBL/GenBank/DDBJ databases">
        <title>Draft Genome Sequence and Secondary Metabolite Biosynthetic Potential of the Lysobacter niastensis Type strain DSM 18481.</title>
        <authorList>
            <person name="Turrini P."/>
            <person name="Artuso I."/>
            <person name="Tescari M."/>
            <person name="Lugli G.A."/>
            <person name="Frangipani E."/>
            <person name="Ventura M."/>
            <person name="Visca P."/>
        </authorList>
    </citation>
    <scope>NUCLEOTIDE SEQUENCE [LARGE SCALE GENOMIC DNA]</scope>
    <source>
        <strain evidence="3 4">DSM 18481</strain>
    </source>
</reference>
<feature type="signal peptide" evidence="2">
    <location>
        <begin position="1"/>
        <end position="22"/>
    </location>
</feature>
<dbReference type="EMBL" id="JADLZT010000005">
    <property type="protein sequence ID" value="MBF6024549.1"/>
    <property type="molecule type" value="Genomic_DNA"/>
</dbReference>
<name>A0ABS0B693_9GAMM</name>
<comment type="caution">
    <text evidence="3">The sequence shown here is derived from an EMBL/GenBank/DDBJ whole genome shotgun (WGS) entry which is preliminary data.</text>
</comment>
<evidence type="ECO:0000313" key="4">
    <source>
        <dbReference type="Proteomes" id="UP001429984"/>
    </source>
</evidence>
<accession>A0ABS0B693</accession>
<sequence length="131" mass="13964">MNRRLQNTYTALLASGATLAMALMMASPATVKPNPEEIPIQIGALSFRYVPNQAGVSNAEHAKALARSIERRADKVETLADAAALTAELATAAVLIDTAEASGESPRSANKPRHRSRQTLAMPYFSFAPRG</sequence>